<evidence type="ECO:0000313" key="1">
    <source>
        <dbReference type="EMBL" id="GIY21431.1"/>
    </source>
</evidence>
<proteinExistence type="predicted"/>
<gene>
    <name evidence="1" type="ORF">CDAR_206311</name>
</gene>
<evidence type="ECO:0000313" key="2">
    <source>
        <dbReference type="Proteomes" id="UP001054837"/>
    </source>
</evidence>
<comment type="caution">
    <text evidence="1">The sequence shown here is derived from an EMBL/GenBank/DDBJ whole genome shotgun (WGS) entry which is preliminary data.</text>
</comment>
<dbReference type="EMBL" id="BPLQ01006301">
    <property type="protein sequence ID" value="GIY21431.1"/>
    <property type="molecule type" value="Genomic_DNA"/>
</dbReference>
<dbReference type="Proteomes" id="UP001054837">
    <property type="component" value="Unassembled WGS sequence"/>
</dbReference>
<sequence>MTDNTRSRSYHLKYSLLRLPGILYSIKEYSVASVKFKFARLLMEMSWTPCSSDGIIGFQCFSSFRDLIRNFKFRSTLGRKSRRMDFGEDFESGKRWTEGSNK</sequence>
<dbReference type="AlphaFoldDB" id="A0AAV4RM98"/>
<keyword evidence="2" id="KW-1185">Reference proteome</keyword>
<accession>A0AAV4RM98</accession>
<organism evidence="1 2">
    <name type="scientific">Caerostris darwini</name>
    <dbReference type="NCBI Taxonomy" id="1538125"/>
    <lineage>
        <taxon>Eukaryota</taxon>
        <taxon>Metazoa</taxon>
        <taxon>Ecdysozoa</taxon>
        <taxon>Arthropoda</taxon>
        <taxon>Chelicerata</taxon>
        <taxon>Arachnida</taxon>
        <taxon>Araneae</taxon>
        <taxon>Araneomorphae</taxon>
        <taxon>Entelegynae</taxon>
        <taxon>Araneoidea</taxon>
        <taxon>Araneidae</taxon>
        <taxon>Caerostris</taxon>
    </lineage>
</organism>
<protein>
    <submittedName>
        <fullName evidence="1">Uncharacterized protein</fullName>
    </submittedName>
</protein>
<reference evidence="1 2" key="1">
    <citation type="submission" date="2021-06" db="EMBL/GenBank/DDBJ databases">
        <title>Caerostris darwini draft genome.</title>
        <authorList>
            <person name="Kono N."/>
            <person name="Arakawa K."/>
        </authorList>
    </citation>
    <scope>NUCLEOTIDE SEQUENCE [LARGE SCALE GENOMIC DNA]</scope>
</reference>
<name>A0AAV4RM98_9ARAC</name>